<dbReference type="EMBL" id="QJNU01000394">
    <property type="protein sequence ID" value="RYP00257.1"/>
    <property type="molecule type" value="Genomic_DNA"/>
</dbReference>
<name>A0A4Q4T6U0_9PEZI</name>
<feature type="compositionally biased region" description="Low complexity" evidence="4">
    <location>
        <begin position="229"/>
        <end position="246"/>
    </location>
</feature>
<dbReference type="SUPFAM" id="SSF57701">
    <property type="entry name" value="Zn2/Cys6 DNA-binding domain"/>
    <property type="match status" value="1"/>
</dbReference>
<organism evidence="5 6">
    <name type="scientific">Monosporascus ibericus</name>
    <dbReference type="NCBI Taxonomy" id="155417"/>
    <lineage>
        <taxon>Eukaryota</taxon>
        <taxon>Fungi</taxon>
        <taxon>Dikarya</taxon>
        <taxon>Ascomycota</taxon>
        <taxon>Pezizomycotina</taxon>
        <taxon>Sordariomycetes</taxon>
        <taxon>Xylariomycetidae</taxon>
        <taxon>Xylariales</taxon>
        <taxon>Xylariales incertae sedis</taxon>
        <taxon>Monosporascus</taxon>
    </lineage>
</organism>
<dbReference type="Proteomes" id="UP000293360">
    <property type="component" value="Unassembled WGS sequence"/>
</dbReference>
<evidence type="ECO:0000313" key="6">
    <source>
        <dbReference type="Proteomes" id="UP000293360"/>
    </source>
</evidence>
<evidence type="ECO:0008006" key="7">
    <source>
        <dbReference type="Google" id="ProtNLM"/>
    </source>
</evidence>
<feature type="compositionally biased region" description="Low complexity" evidence="4">
    <location>
        <begin position="29"/>
        <end position="48"/>
    </location>
</feature>
<keyword evidence="2" id="KW-0804">Transcription</keyword>
<proteinExistence type="predicted"/>
<gene>
    <name evidence="5" type="ORF">DL764_006556</name>
</gene>
<feature type="region of interest" description="Disordered" evidence="4">
    <location>
        <begin position="217"/>
        <end position="247"/>
    </location>
</feature>
<comment type="caution">
    <text evidence="5">The sequence shown here is derived from an EMBL/GenBank/DDBJ whole genome shotgun (WGS) entry which is preliminary data.</text>
</comment>
<feature type="region of interest" description="Disordered" evidence="4">
    <location>
        <begin position="763"/>
        <end position="843"/>
    </location>
</feature>
<feature type="compositionally biased region" description="Polar residues" evidence="4">
    <location>
        <begin position="69"/>
        <end position="78"/>
    </location>
</feature>
<feature type="region of interest" description="Disordered" evidence="4">
    <location>
        <begin position="366"/>
        <end position="407"/>
    </location>
</feature>
<keyword evidence="3" id="KW-0539">Nucleus</keyword>
<dbReference type="GO" id="GO:0008270">
    <property type="term" value="F:zinc ion binding"/>
    <property type="evidence" value="ECO:0007669"/>
    <property type="project" value="InterPro"/>
</dbReference>
<protein>
    <recommendedName>
        <fullName evidence="7">Zn(2)-C6 fungal-type domain-containing protein</fullName>
    </recommendedName>
</protein>
<dbReference type="InterPro" id="IPR001138">
    <property type="entry name" value="Zn2Cys6_DnaBD"/>
</dbReference>
<evidence type="ECO:0000256" key="3">
    <source>
        <dbReference type="ARBA" id="ARBA00023242"/>
    </source>
</evidence>
<sequence>MDQFKGTGDFPLREQPWAPNLPHHPPQPDSASALAPASAPAMNLDQQLPLPPIPQDGLSRIVTVQTPATSSHVLTSPPSGGPPSAFVSQSPVGGDLTPSQQHKEYMKAKRRVPASQRKRTQVSCDACKTRRCKCIRLPTGAGSEDDSGLPPCKLCTNARIPCVTTMPRKQRVYGSVENLDRRYRSLEALVSGLFPALAKASAEDLVAFGRSKGITMPDFNDAPEQTRHASAGPSGTTITSPSSTSSDRMPYAGLGVVNLERSYPILPPAYATKTAPMVPQLLPRPPHEGAIDPEDGYLGLIQDSSGRPHYIGPSGSLAFFVNVRKLVSRHLAPQNDPQAVEWRGQGHYRGTAEILTEKLAQSLGGNVEQSGPDNINSSKQTRILSSSDEPSISGIEGDGALSADPKYRHHHKPASMIDLPTREEADACVEAYFQHFHPNFILFHRSTFQRTYEALWISWEAVRKGIGDEETKEVTVASGWLCLLLSLHANNTNDLMGAWLFQGRPSAIDCREMDVGIPEDDFLEGNILPPRYLEHAAPLYVIIAAIRRDIFDPAYVPSRMYRRALDYLEPLASWQSSLPRRMRPASAEDGLDGDEKVWRRVHLLHVRYHHTLCLLARPFLLKTIESVHGGNPLGPDAAIIVGLGRVCLTGAMRAADLLLEMWHANCLNGVTWSDVFYVHIASLTIILAWLSPQALEQDRDQDPSQLPFPYKQHIQSYTSDEMRGTVRQLCHMMTSVDMCGTHARCAKVSLELAKAVGIIEPENPAFRSSPLPNARPMGDKQGTGTEDRCLTRGDVKGGSLESKQGYTQQHQQEQQHQQQPQFFPETGAPGYPAWPGDGASAPDMHSQNPGLDMDFSGVLSADPGLVPDEMQWDMVATAAQWNDNGLNMDMIWDPHYPNLYPPGY</sequence>
<dbReference type="CDD" id="cd00067">
    <property type="entry name" value="GAL4"/>
    <property type="match status" value="1"/>
</dbReference>
<feature type="region of interest" description="Disordered" evidence="4">
    <location>
        <begin position="69"/>
        <end position="99"/>
    </location>
</feature>
<dbReference type="PANTHER" id="PTHR47424:SF6">
    <property type="entry name" value="PROLINE UTILIZATION TRANS-ACTIVATOR"/>
    <property type="match status" value="1"/>
</dbReference>
<keyword evidence="1" id="KW-0805">Transcription regulation</keyword>
<evidence type="ECO:0000256" key="1">
    <source>
        <dbReference type="ARBA" id="ARBA00023015"/>
    </source>
</evidence>
<dbReference type="CDD" id="cd12148">
    <property type="entry name" value="fungal_TF_MHR"/>
    <property type="match status" value="1"/>
</dbReference>
<feature type="compositionally biased region" description="Low complexity" evidence="4">
    <location>
        <begin position="808"/>
        <end position="825"/>
    </location>
</feature>
<evidence type="ECO:0000256" key="2">
    <source>
        <dbReference type="ARBA" id="ARBA00023163"/>
    </source>
</evidence>
<evidence type="ECO:0000256" key="4">
    <source>
        <dbReference type="SAM" id="MobiDB-lite"/>
    </source>
</evidence>
<dbReference type="GO" id="GO:0000981">
    <property type="term" value="F:DNA-binding transcription factor activity, RNA polymerase II-specific"/>
    <property type="evidence" value="ECO:0007669"/>
    <property type="project" value="InterPro"/>
</dbReference>
<dbReference type="STRING" id="155417.A0A4Q4T6U0"/>
<dbReference type="InterPro" id="IPR051127">
    <property type="entry name" value="Fungal_SecMet_Regulators"/>
</dbReference>
<dbReference type="AlphaFoldDB" id="A0A4Q4T6U0"/>
<accession>A0A4Q4T6U0</accession>
<feature type="region of interest" description="Disordered" evidence="4">
    <location>
        <begin position="1"/>
        <end position="54"/>
    </location>
</feature>
<reference evidence="5 6" key="1">
    <citation type="submission" date="2018-06" db="EMBL/GenBank/DDBJ databases">
        <title>Complete Genomes of Monosporascus.</title>
        <authorList>
            <person name="Robinson A.J."/>
            <person name="Natvig D.O."/>
        </authorList>
    </citation>
    <scope>NUCLEOTIDE SEQUENCE [LARGE SCALE GENOMIC DNA]</scope>
    <source>
        <strain evidence="5 6">CBS 110550</strain>
    </source>
</reference>
<feature type="compositionally biased region" description="Basic and acidic residues" evidence="4">
    <location>
        <begin position="785"/>
        <end position="795"/>
    </location>
</feature>
<dbReference type="PANTHER" id="PTHR47424">
    <property type="entry name" value="REGULATORY PROTEIN GAL4"/>
    <property type="match status" value="1"/>
</dbReference>
<dbReference type="Gene3D" id="4.10.240.10">
    <property type="entry name" value="Zn(2)-C6 fungal-type DNA-binding domain"/>
    <property type="match status" value="1"/>
</dbReference>
<evidence type="ECO:0000313" key="5">
    <source>
        <dbReference type="EMBL" id="RYP00257.1"/>
    </source>
</evidence>
<dbReference type="OrthoDB" id="3364175at2759"/>
<feature type="compositionally biased region" description="Polar residues" evidence="4">
    <location>
        <begin position="366"/>
        <end position="390"/>
    </location>
</feature>
<dbReference type="InterPro" id="IPR036864">
    <property type="entry name" value="Zn2-C6_fun-type_DNA-bd_sf"/>
</dbReference>
<keyword evidence="6" id="KW-1185">Reference proteome</keyword>